<evidence type="ECO:0000259" key="2">
    <source>
        <dbReference type="Pfam" id="PF00441"/>
    </source>
</evidence>
<dbReference type="PANTHER" id="PTHR43884">
    <property type="entry name" value="ACYL-COA DEHYDROGENASE"/>
    <property type="match status" value="1"/>
</dbReference>
<dbReference type="Pfam" id="PF00441">
    <property type="entry name" value="Acyl-CoA_dh_1"/>
    <property type="match status" value="1"/>
</dbReference>
<dbReference type="Gene3D" id="1.20.140.10">
    <property type="entry name" value="Butyryl-CoA Dehydrogenase, subunit A, domain 3"/>
    <property type="match status" value="2"/>
</dbReference>
<dbReference type="AlphaFoldDB" id="A0A368VK26"/>
<evidence type="ECO:0000259" key="3">
    <source>
        <dbReference type="Pfam" id="PF21263"/>
    </source>
</evidence>
<accession>A0A368VK26</accession>
<dbReference type="Proteomes" id="UP000252415">
    <property type="component" value="Unassembled WGS sequence"/>
</dbReference>
<dbReference type="Pfam" id="PF21263">
    <property type="entry name" value="Acyl-CoA-dh_C"/>
    <property type="match status" value="1"/>
</dbReference>
<keyword evidence="5" id="KW-1185">Reference proteome</keyword>
<protein>
    <submittedName>
        <fullName evidence="4">Acyl-CoA dehydrogenase-like protein</fullName>
    </submittedName>
</protein>
<gene>
    <name evidence="4" type="ORF">DFP97_1285</name>
</gene>
<dbReference type="EMBL" id="QPJD01000028">
    <property type="protein sequence ID" value="RCW40883.1"/>
    <property type="molecule type" value="Genomic_DNA"/>
</dbReference>
<keyword evidence="1" id="KW-0285">Flavoprotein</keyword>
<dbReference type="GO" id="GO:0003995">
    <property type="term" value="F:acyl-CoA dehydrogenase activity"/>
    <property type="evidence" value="ECO:0007669"/>
    <property type="project" value="TreeGrafter"/>
</dbReference>
<evidence type="ECO:0000256" key="1">
    <source>
        <dbReference type="ARBA" id="ARBA00022630"/>
    </source>
</evidence>
<dbReference type="InterPro" id="IPR049426">
    <property type="entry name" value="Acyl-CoA-dh-like_C"/>
</dbReference>
<name>A0A368VK26_9BACL</name>
<evidence type="ECO:0000313" key="4">
    <source>
        <dbReference type="EMBL" id="RCW40883.1"/>
    </source>
</evidence>
<reference evidence="4 5" key="1">
    <citation type="submission" date="2018-07" db="EMBL/GenBank/DDBJ databases">
        <title>Genomic Encyclopedia of Type Strains, Phase III (KMG-III): the genomes of soil and plant-associated and newly described type strains.</title>
        <authorList>
            <person name="Whitman W."/>
        </authorList>
    </citation>
    <scope>NUCLEOTIDE SEQUENCE [LARGE SCALE GENOMIC DNA]</scope>
    <source>
        <strain evidence="4 5">CECT 7506</strain>
    </source>
</reference>
<dbReference type="OrthoDB" id="9802447at2"/>
<sequence>MIIDFIEALDFAVDEGLQIHGGYGYMQDYEIVTLYRDARIKHIFEGTNEINRLFIANTVVKRLMKGQFGDLQERINKVIEKADASWDDSNSEGGLNHEMAFVERVRDIYVFTLAHAIEKYRSNLGEQQEISSNLADILIQLFAMESAVKSEIVPLPPTEGGLI</sequence>
<dbReference type="InterPro" id="IPR036250">
    <property type="entry name" value="AcylCo_DH-like_C"/>
</dbReference>
<evidence type="ECO:0000313" key="5">
    <source>
        <dbReference type="Proteomes" id="UP000252415"/>
    </source>
</evidence>
<proteinExistence type="predicted"/>
<dbReference type="PANTHER" id="PTHR43884:SF12">
    <property type="entry name" value="ISOVALERYL-COA DEHYDROGENASE, MITOCHONDRIAL-RELATED"/>
    <property type="match status" value="1"/>
</dbReference>
<feature type="domain" description="Acyl-CoA dehydrogenase-like C-terminal" evidence="3">
    <location>
        <begin position="107"/>
        <end position="148"/>
    </location>
</feature>
<comment type="caution">
    <text evidence="4">The sequence shown here is derived from an EMBL/GenBank/DDBJ whole genome shotgun (WGS) entry which is preliminary data.</text>
</comment>
<feature type="domain" description="Acyl-CoA dehydrogenase/oxidase C-terminal" evidence="2">
    <location>
        <begin position="9"/>
        <end position="58"/>
    </location>
</feature>
<dbReference type="RefSeq" id="WP_114384091.1">
    <property type="nucleotide sequence ID" value="NZ_QPJD01000028.1"/>
</dbReference>
<dbReference type="InterPro" id="IPR009075">
    <property type="entry name" value="AcylCo_DH/oxidase_C"/>
</dbReference>
<dbReference type="SUPFAM" id="SSF47203">
    <property type="entry name" value="Acyl-CoA dehydrogenase C-terminal domain-like"/>
    <property type="match status" value="1"/>
</dbReference>
<organism evidence="4 5">
    <name type="scientific">Paenibacillus prosopidis</name>
    <dbReference type="NCBI Taxonomy" id="630520"/>
    <lineage>
        <taxon>Bacteria</taxon>
        <taxon>Bacillati</taxon>
        <taxon>Bacillota</taxon>
        <taxon>Bacilli</taxon>
        <taxon>Bacillales</taxon>
        <taxon>Paenibacillaceae</taxon>
        <taxon>Paenibacillus</taxon>
    </lineage>
</organism>